<reference evidence="2 3" key="1">
    <citation type="submission" date="2020-08" db="EMBL/GenBank/DDBJ databases">
        <title>Sequencing the genomes of 1000 actinobacteria strains.</title>
        <authorList>
            <person name="Klenk H.-P."/>
        </authorList>
    </citation>
    <scope>NUCLEOTIDE SEQUENCE [LARGE SCALE GENOMIC DNA]</scope>
    <source>
        <strain evidence="2 3">DSM 23974</strain>
    </source>
</reference>
<dbReference type="PANTHER" id="PTHR21174:SF0">
    <property type="entry name" value="HD PHOSPHOHYDROLASE FAMILY PROTEIN-RELATED"/>
    <property type="match status" value="1"/>
</dbReference>
<dbReference type="Proteomes" id="UP000540191">
    <property type="component" value="Unassembled WGS sequence"/>
</dbReference>
<dbReference type="AlphaFoldDB" id="A0A7W7DVW1"/>
<comment type="caution">
    <text evidence="2">The sequence shown here is derived from an EMBL/GenBank/DDBJ whole genome shotgun (WGS) entry which is preliminary data.</text>
</comment>
<name>A0A7W7DVW1_9MICC</name>
<protein>
    <submittedName>
        <fullName evidence="2">Putative metal-dependent HD superfamily phosphohydrolase</fullName>
    </submittedName>
</protein>
<dbReference type="RefSeq" id="WP_184240718.1">
    <property type="nucleotide sequence ID" value="NZ_JACHNA010000001.1"/>
</dbReference>
<keyword evidence="2" id="KW-0378">Hydrolase</keyword>
<dbReference type="InterPro" id="IPR009218">
    <property type="entry name" value="HD_phosphohydro"/>
</dbReference>
<dbReference type="EMBL" id="JACHNA010000001">
    <property type="protein sequence ID" value="MBB4734515.1"/>
    <property type="molecule type" value="Genomic_DNA"/>
</dbReference>
<dbReference type="SUPFAM" id="SSF109604">
    <property type="entry name" value="HD-domain/PDEase-like"/>
    <property type="match status" value="1"/>
</dbReference>
<accession>A0A7W7DVW1</accession>
<proteinExistence type="predicted"/>
<dbReference type="InterPro" id="IPR025109">
    <property type="entry name" value="DUF4031"/>
</dbReference>
<evidence type="ECO:0000259" key="1">
    <source>
        <dbReference type="Pfam" id="PF13223"/>
    </source>
</evidence>
<sequence length="311" mass="34180">MTVLIDPPAWPAHGTVFSHVVSDASLDELHRFAAATGLSTRAFDLDHYDVPKHRYDELVAAGATPVDGRELVRRLIRSGLRVPARARPERVSTALHRRWGRLWAQHLPRADAGAVDRLGRELLRRWSQPHRHYHDLTHLSAVLAALDVLEHAGTPFGSDPAVVRLAAWFHDAVYDADPSAPAGTDEEASARLALDLLDEDALRVPTHQAAETARLVRVTAAHRPSSNDAAAAALCDADLAVLAGPAEDYERYRVAVRADFAHVDDDAWARGRAHVLRSLLEAPTLFTTAYGRARWEVPARANLARELEALT</sequence>
<dbReference type="Gene3D" id="1.10.3210.10">
    <property type="entry name" value="Hypothetical protein af1432"/>
    <property type="match status" value="1"/>
</dbReference>
<organism evidence="2 3">
    <name type="scientific">Micrococcus cohnii</name>
    <dbReference type="NCBI Taxonomy" id="993416"/>
    <lineage>
        <taxon>Bacteria</taxon>
        <taxon>Bacillati</taxon>
        <taxon>Actinomycetota</taxon>
        <taxon>Actinomycetes</taxon>
        <taxon>Micrococcales</taxon>
        <taxon>Micrococcaceae</taxon>
        <taxon>Micrococcus</taxon>
    </lineage>
</organism>
<keyword evidence="3" id="KW-1185">Reference proteome</keyword>
<evidence type="ECO:0000313" key="3">
    <source>
        <dbReference type="Proteomes" id="UP000540191"/>
    </source>
</evidence>
<feature type="domain" description="DUF4031" evidence="1">
    <location>
        <begin position="3"/>
        <end position="77"/>
    </location>
</feature>
<dbReference type="GO" id="GO:0016787">
    <property type="term" value="F:hydrolase activity"/>
    <property type="evidence" value="ECO:0007669"/>
    <property type="project" value="UniProtKB-KW"/>
</dbReference>
<dbReference type="PANTHER" id="PTHR21174">
    <property type="match status" value="1"/>
</dbReference>
<evidence type="ECO:0000313" key="2">
    <source>
        <dbReference type="EMBL" id="MBB4734515.1"/>
    </source>
</evidence>
<gene>
    <name evidence="2" type="ORF">HDA30_000023</name>
</gene>
<dbReference type="Pfam" id="PF13223">
    <property type="entry name" value="DUF4031"/>
    <property type="match status" value="1"/>
</dbReference>